<keyword evidence="4" id="KW-1185">Reference proteome</keyword>
<name>A0A7J8WZ14_GOSAI</name>
<protein>
    <recommendedName>
        <fullName evidence="2">CCHC-type domain-containing protein</fullName>
    </recommendedName>
</protein>
<organism evidence="3 4">
    <name type="scientific">Gossypium aridum</name>
    <name type="common">American cotton</name>
    <name type="synonym">Erioxylum aridum</name>
    <dbReference type="NCBI Taxonomy" id="34290"/>
    <lineage>
        <taxon>Eukaryota</taxon>
        <taxon>Viridiplantae</taxon>
        <taxon>Streptophyta</taxon>
        <taxon>Embryophyta</taxon>
        <taxon>Tracheophyta</taxon>
        <taxon>Spermatophyta</taxon>
        <taxon>Magnoliopsida</taxon>
        <taxon>eudicotyledons</taxon>
        <taxon>Gunneridae</taxon>
        <taxon>Pentapetalae</taxon>
        <taxon>rosids</taxon>
        <taxon>malvids</taxon>
        <taxon>Malvales</taxon>
        <taxon>Malvaceae</taxon>
        <taxon>Malvoideae</taxon>
        <taxon>Gossypium</taxon>
    </lineage>
</organism>
<dbReference type="GO" id="GO:0008270">
    <property type="term" value="F:zinc ion binding"/>
    <property type="evidence" value="ECO:0007669"/>
    <property type="project" value="UniProtKB-KW"/>
</dbReference>
<keyword evidence="1" id="KW-0479">Metal-binding</keyword>
<comment type="caution">
    <text evidence="3">The sequence shown here is derived from an EMBL/GenBank/DDBJ whole genome shotgun (WGS) entry which is preliminary data.</text>
</comment>
<dbReference type="Proteomes" id="UP000593577">
    <property type="component" value="Unassembled WGS sequence"/>
</dbReference>
<evidence type="ECO:0000259" key="2">
    <source>
        <dbReference type="PROSITE" id="PS50158"/>
    </source>
</evidence>
<evidence type="ECO:0000256" key="1">
    <source>
        <dbReference type="PROSITE-ProRule" id="PRU00047"/>
    </source>
</evidence>
<keyword evidence="1" id="KW-0862">Zinc</keyword>
<dbReference type="InterPro" id="IPR001878">
    <property type="entry name" value="Znf_CCHC"/>
</dbReference>
<dbReference type="PANTHER" id="PTHR31286:SF173">
    <property type="entry name" value="DUF4283 DOMAIN-CONTAINING PROTEIN"/>
    <property type="match status" value="1"/>
</dbReference>
<sequence length="221" mass="25824">MAFNPSQAYPNMVIAWIRFPGLLGYLYKHKILAEIGEMVGKVVKLEMNTNNRMRGRFAWMAVYVNLENLVSKILINGRSQRVEYEYLPTICFHCGRYGHVKDNCSFRSHGINMEKKTTPFKMLPENHNMHSYEYQEKETKGSRFRALSNRNLNQELPEWDIADLRRNKGKEILIVNKQSKESSYRYNGRLEMDSKNKGKSKELGLKLGQVRLLEDLITLGQ</sequence>
<dbReference type="PANTHER" id="PTHR31286">
    <property type="entry name" value="GLYCINE-RICH CELL WALL STRUCTURAL PROTEIN 1.8-LIKE"/>
    <property type="match status" value="1"/>
</dbReference>
<feature type="domain" description="CCHC-type" evidence="2">
    <location>
        <begin position="91"/>
        <end position="104"/>
    </location>
</feature>
<dbReference type="AlphaFoldDB" id="A0A7J8WZ14"/>
<dbReference type="GO" id="GO:0003676">
    <property type="term" value="F:nucleic acid binding"/>
    <property type="evidence" value="ECO:0007669"/>
    <property type="project" value="InterPro"/>
</dbReference>
<gene>
    <name evidence="3" type="ORF">Goari_011914</name>
</gene>
<evidence type="ECO:0000313" key="4">
    <source>
        <dbReference type="Proteomes" id="UP000593577"/>
    </source>
</evidence>
<accession>A0A7J8WZ14</accession>
<dbReference type="EMBL" id="JABFAA010000004">
    <property type="protein sequence ID" value="MBA0680202.1"/>
    <property type="molecule type" value="Genomic_DNA"/>
</dbReference>
<dbReference type="InterPro" id="IPR040256">
    <property type="entry name" value="At4g02000-like"/>
</dbReference>
<dbReference type="SUPFAM" id="SSF57756">
    <property type="entry name" value="Retrovirus zinc finger-like domains"/>
    <property type="match status" value="1"/>
</dbReference>
<reference evidence="3 4" key="1">
    <citation type="journal article" date="2019" name="Genome Biol. Evol.">
        <title>Insights into the evolution of the New World diploid cottons (Gossypium, subgenus Houzingenia) based on genome sequencing.</title>
        <authorList>
            <person name="Grover C.E."/>
            <person name="Arick M.A. 2nd"/>
            <person name="Thrash A."/>
            <person name="Conover J.L."/>
            <person name="Sanders W.S."/>
            <person name="Peterson D.G."/>
            <person name="Frelichowski J.E."/>
            <person name="Scheffler J.A."/>
            <person name="Scheffler B.E."/>
            <person name="Wendel J.F."/>
        </authorList>
    </citation>
    <scope>NUCLEOTIDE SEQUENCE [LARGE SCALE GENOMIC DNA]</scope>
    <source>
        <strain evidence="3">185</strain>
        <tissue evidence="3">Leaf</tissue>
    </source>
</reference>
<dbReference type="PROSITE" id="PS50158">
    <property type="entry name" value="ZF_CCHC"/>
    <property type="match status" value="1"/>
</dbReference>
<keyword evidence="1" id="KW-0863">Zinc-finger</keyword>
<evidence type="ECO:0000313" key="3">
    <source>
        <dbReference type="EMBL" id="MBA0680202.1"/>
    </source>
</evidence>
<feature type="non-terminal residue" evidence="3">
    <location>
        <position position="221"/>
    </location>
</feature>
<dbReference type="InterPro" id="IPR036875">
    <property type="entry name" value="Znf_CCHC_sf"/>
</dbReference>
<proteinExistence type="predicted"/>